<dbReference type="Proteomes" id="UP000648352">
    <property type="component" value="Unassembled WGS sequence"/>
</dbReference>
<gene>
    <name evidence="3" type="ORF">H9651_01560</name>
</gene>
<accession>A0ABR8RYJ9</accession>
<dbReference type="InterPro" id="IPR050564">
    <property type="entry name" value="F420-G6PD/mer"/>
</dbReference>
<keyword evidence="4" id="KW-1185">Reference proteome</keyword>
<feature type="domain" description="Luciferase-like" evidence="2">
    <location>
        <begin position="13"/>
        <end position="252"/>
    </location>
</feature>
<evidence type="ECO:0000313" key="3">
    <source>
        <dbReference type="EMBL" id="MBD7956321.1"/>
    </source>
</evidence>
<organism evidence="3 4">
    <name type="scientific">Microbacterium pullorum</name>
    <dbReference type="NCBI Taxonomy" id="2762236"/>
    <lineage>
        <taxon>Bacteria</taxon>
        <taxon>Bacillati</taxon>
        <taxon>Actinomycetota</taxon>
        <taxon>Actinomycetes</taxon>
        <taxon>Micrococcales</taxon>
        <taxon>Microbacteriaceae</taxon>
        <taxon>Microbacterium</taxon>
    </lineage>
</organism>
<comment type="caution">
    <text evidence="3">The sequence shown here is derived from an EMBL/GenBank/DDBJ whole genome shotgun (WGS) entry which is preliminary data.</text>
</comment>
<dbReference type="PANTHER" id="PTHR43244:SF1">
    <property type="entry name" value="5,10-METHYLENETETRAHYDROMETHANOPTERIN REDUCTASE"/>
    <property type="match status" value="1"/>
</dbReference>
<reference evidence="3 4" key="1">
    <citation type="submission" date="2020-08" db="EMBL/GenBank/DDBJ databases">
        <title>A Genomic Blueprint of the Chicken Gut Microbiome.</title>
        <authorList>
            <person name="Gilroy R."/>
            <person name="Ravi A."/>
            <person name="Getino M."/>
            <person name="Pursley I."/>
            <person name="Horton D.L."/>
            <person name="Alikhan N.-F."/>
            <person name="Baker D."/>
            <person name="Gharbi K."/>
            <person name="Hall N."/>
            <person name="Watson M."/>
            <person name="Adriaenssens E.M."/>
            <person name="Foster-Nyarko E."/>
            <person name="Jarju S."/>
            <person name="Secka A."/>
            <person name="Antonio M."/>
            <person name="Oren A."/>
            <person name="Chaudhuri R."/>
            <person name="La Ragione R.M."/>
            <person name="Hildebrand F."/>
            <person name="Pallen M.J."/>
        </authorList>
    </citation>
    <scope>NUCLEOTIDE SEQUENCE [LARGE SCALE GENOMIC DNA]</scope>
    <source>
        <strain evidence="3 4">Sa4CUA7</strain>
    </source>
</reference>
<dbReference type="CDD" id="cd01097">
    <property type="entry name" value="Tetrahydromethanopterin_reductase"/>
    <property type="match status" value="1"/>
</dbReference>
<dbReference type="PANTHER" id="PTHR43244">
    <property type="match status" value="1"/>
</dbReference>
<dbReference type="InterPro" id="IPR036661">
    <property type="entry name" value="Luciferase-like_sf"/>
</dbReference>
<evidence type="ECO:0000256" key="1">
    <source>
        <dbReference type="ARBA" id="ARBA00023002"/>
    </source>
</evidence>
<proteinExistence type="predicted"/>
<dbReference type="Pfam" id="PF00296">
    <property type="entry name" value="Bac_luciferase"/>
    <property type="match status" value="1"/>
</dbReference>
<evidence type="ECO:0000313" key="4">
    <source>
        <dbReference type="Proteomes" id="UP000648352"/>
    </source>
</evidence>
<keyword evidence="1" id="KW-0560">Oxidoreductase</keyword>
<sequence length="269" mass="27647">MDVRVGVVARPQLPPEQLPDAARAAEAAGVDDLWLWEDSFFSGGLVTSVAALDATTTLRVGLGLMPTPLRNPALAAMEVAALSRMHPGRFVPAFGHGVREWMQQAGAAVDRPLRLLREYATAVRALLHGDEVTASGEYVRLNGVQLSLPPLPDAVPPVLLGANGPKALALAGEIADGVVLSEAANADAVASAVEIVRAARAASPLAGHTLHVVGYVEPAADPAAQALDLVAAGLTTVVFTSWDGDPDPQTLFDAAAAARTALRADGSAT</sequence>
<dbReference type="InterPro" id="IPR011251">
    <property type="entry name" value="Luciferase-like_dom"/>
</dbReference>
<dbReference type="Gene3D" id="3.20.20.30">
    <property type="entry name" value="Luciferase-like domain"/>
    <property type="match status" value="1"/>
</dbReference>
<evidence type="ECO:0000259" key="2">
    <source>
        <dbReference type="Pfam" id="PF00296"/>
    </source>
</evidence>
<protein>
    <submittedName>
        <fullName evidence="3">LLM class flavin-dependent oxidoreductase</fullName>
    </submittedName>
</protein>
<dbReference type="SUPFAM" id="SSF51679">
    <property type="entry name" value="Bacterial luciferase-like"/>
    <property type="match status" value="1"/>
</dbReference>
<dbReference type="EMBL" id="JACSQP010000001">
    <property type="protein sequence ID" value="MBD7956321.1"/>
    <property type="molecule type" value="Genomic_DNA"/>
</dbReference>
<name>A0ABR8RYJ9_9MICO</name>